<evidence type="ECO:0000313" key="4">
    <source>
        <dbReference type="Proteomes" id="UP000631114"/>
    </source>
</evidence>
<dbReference type="PANTHER" id="PTHR11014">
    <property type="entry name" value="PEPTIDASE M20 FAMILY MEMBER"/>
    <property type="match status" value="1"/>
</dbReference>
<reference evidence="3 4" key="1">
    <citation type="submission" date="2020-10" db="EMBL/GenBank/DDBJ databases">
        <title>The Coptis chinensis genome and diversification of protoberbering-type alkaloids.</title>
        <authorList>
            <person name="Wang B."/>
            <person name="Shu S."/>
            <person name="Song C."/>
            <person name="Liu Y."/>
        </authorList>
    </citation>
    <scope>NUCLEOTIDE SEQUENCE [LARGE SCALE GENOMIC DNA]</scope>
    <source>
        <strain evidence="3">HL-2020</strain>
        <tissue evidence="3">Leaf</tissue>
    </source>
</reference>
<gene>
    <name evidence="3" type="ORF">IFM89_013813</name>
</gene>
<dbReference type="Gene3D" id="3.40.630.10">
    <property type="entry name" value="Zn peptidases"/>
    <property type="match status" value="1"/>
</dbReference>
<accession>A0A835HL24</accession>
<organism evidence="3 4">
    <name type="scientific">Coptis chinensis</name>
    <dbReference type="NCBI Taxonomy" id="261450"/>
    <lineage>
        <taxon>Eukaryota</taxon>
        <taxon>Viridiplantae</taxon>
        <taxon>Streptophyta</taxon>
        <taxon>Embryophyta</taxon>
        <taxon>Tracheophyta</taxon>
        <taxon>Spermatophyta</taxon>
        <taxon>Magnoliopsida</taxon>
        <taxon>Ranunculales</taxon>
        <taxon>Ranunculaceae</taxon>
        <taxon>Coptidoideae</taxon>
        <taxon>Coptis</taxon>
    </lineage>
</organism>
<protein>
    <recommendedName>
        <fullName evidence="2">Reverse transcriptase zinc-binding domain-containing protein</fullName>
    </recommendedName>
</protein>
<evidence type="ECO:0000313" key="3">
    <source>
        <dbReference type="EMBL" id="KAF9600906.1"/>
    </source>
</evidence>
<dbReference type="GO" id="GO:0016787">
    <property type="term" value="F:hydrolase activity"/>
    <property type="evidence" value="ECO:0007669"/>
    <property type="project" value="InterPro"/>
</dbReference>
<evidence type="ECO:0000256" key="1">
    <source>
        <dbReference type="SAM" id="SignalP"/>
    </source>
</evidence>
<dbReference type="InterPro" id="IPR017439">
    <property type="entry name" value="Amidohydrolase"/>
</dbReference>
<proteinExistence type="predicted"/>
<feature type="domain" description="Reverse transcriptase zinc-binding" evidence="2">
    <location>
        <begin position="310"/>
        <end position="394"/>
    </location>
</feature>
<dbReference type="Pfam" id="PF01546">
    <property type="entry name" value="Peptidase_M20"/>
    <property type="match status" value="1"/>
</dbReference>
<dbReference type="SUPFAM" id="SSF53187">
    <property type="entry name" value="Zn-dependent exopeptidases"/>
    <property type="match status" value="1"/>
</dbReference>
<name>A0A835HL24_9MAGN</name>
<keyword evidence="1" id="KW-0732">Signal</keyword>
<dbReference type="Pfam" id="PF13966">
    <property type="entry name" value="zf-RVT"/>
    <property type="match status" value="1"/>
</dbReference>
<dbReference type="OrthoDB" id="6119954at2759"/>
<feature type="chain" id="PRO_5032383063" description="Reverse transcriptase zinc-binding domain-containing protein" evidence="1">
    <location>
        <begin position="19"/>
        <end position="439"/>
    </location>
</feature>
<dbReference type="InterPro" id="IPR002933">
    <property type="entry name" value="Peptidase_M20"/>
</dbReference>
<dbReference type="PANTHER" id="PTHR11014:SF140">
    <property type="entry name" value="IAA-AMINO ACID HYDROLASE ILR1-LIKE 3"/>
    <property type="match status" value="1"/>
</dbReference>
<dbReference type="Proteomes" id="UP000631114">
    <property type="component" value="Unassembled WGS sequence"/>
</dbReference>
<evidence type="ECO:0000259" key="2">
    <source>
        <dbReference type="Pfam" id="PF13966"/>
    </source>
</evidence>
<dbReference type="EMBL" id="JADFTS010000006">
    <property type="protein sequence ID" value="KAF9600906.1"/>
    <property type="molecule type" value="Genomic_DNA"/>
</dbReference>
<keyword evidence="4" id="KW-1185">Reference proteome</keyword>
<dbReference type="InterPro" id="IPR026960">
    <property type="entry name" value="RVT-Znf"/>
</dbReference>
<sequence>MGIVLILFLHLFAVCCVAFHGQFSENYSLQLMNTAKEEKEWLVSVRRQIHEYPELKFEEFKTSALIRSELDKLGISYTYPLAKTGLVAQIGNGSRPVVALRADMDALPLQELVEWEHKSKVDGKMHGCGHDAHVTMLLGAAKLLNERRDYLKTVRIATSYSRTQYYWRCFAGEVFGDVCMSRKGKVTRMMVCPVLDKIKKKLSCWKGKSFSFQGISIHFKSVMWYAHRCIYNLAVYKWPMSVINESESITRNFLWTGDPTKRRTATMEVSFNITNHPPYGRPGVRPSYAIKCNTQCEATRIWGPDNEGTFSVKSAFESIQKENQKVGWHKKVWNSYIHPRTAASAWKLLHGCAATDAYIQKSGIRLASSCRLCKALEESLHRLLWQCPLAVELWTWLSTHFNVQQPLQGFTDAILMSKNWSPLLKQIWNSGLLIGMASL</sequence>
<dbReference type="AlphaFoldDB" id="A0A835HL24"/>
<comment type="caution">
    <text evidence="3">The sequence shown here is derived from an EMBL/GenBank/DDBJ whole genome shotgun (WGS) entry which is preliminary data.</text>
</comment>
<feature type="signal peptide" evidence="1">
    <location>
        <begin position="1"/>
        <end position="18"/>
    </location>
</feature>